<dbReference type="InParanoid" id="A0A0H2R2E3"/>
<gene>
    <name evidence="1" type="ORF">SCHPADRAFT_895888</name>
</gene>
<dbReference type="AlphaFoldDB" id="A0A0H2R2E3"/>
<protein>
    <submittedName>
        <fullName evidence="1">Uncharacterized protein</fullName>
    </submittedName>
</protein>
<proteinExistence type="predicted"/>
<evidence type="ECO:0000313" key="1">
    <source>
        <dbReference type="EMBL" id="KLO05910.1"/>
    </source>
</evidence>
<accession>A0A0H2R2E3</accession>
<sequence>MDLQSMNPTSSQLDLENSRPETFLGMAFVFVEVPWLEMHNLEAETAEEKRNERPPLAPEDTAASNIISANHRRASMLQHMLSTRLGSWFDDAAIHEFPASRMPTVIRTCTLPTVHLRSTALESVYPAHSNQGASSASSCPCHPALHRIMTVMKTSTPRQTELILIFLGEKWFWLSLCFTRVRSAGSWTYGSTLAVIYDRL</sequence>
<organism evidence="1 2">
    <name type="scientific">Schizopora paradoxa</name>
    <dbReference type="NCBI Taxonomy" id="27342"/>
    <lineage>
        <taxon>Eukaryota</taxon>
        <taxon>Fungi</taxon>
        <taxon>Dikarya</taxon>
        <taxon>Basidiomycota</taxon>
        <taxon>Agaricomycotina</taxon>
        <taxon>Agaricomycetes</taxon>
        <taxon>Hymenochaetales</taxon>
        <taxon>Schizoporaceae</taxon>
        <taxon>Schizopora</taxon>
    </lineage>
</organism>
<reference evidence="1 2" key="1">
    <citation type="submission" date="2015-04" db="EMBL/GenBank/DDBJ databases">
        <title>Complete genome sequence of Schizopora paradoxa KUC8140, a cosmopolitan wood degrader in East Asia.</title>
        <authorList>
            <consortium name="DOE Joint Genome Institute"/>
            <person name="Min B."/>
            <person name="Park H."/>
            <person name="Jang Y."/>
            <person name="Kim J.-J."/>
            <person name="Kim K.H."/>
            <person name="Pangilinan J."/>
            <person name="Lipzen A."/>
            <person name="Riley R."/>
            <person name="Grigoriev I.V."/>
            <person name="Spatafora J.W."/>
            <person name="Choi I.-G."/>
        </authorList>
    </citation>
    <scope>NUCLEOTIDE SEQUENCE [LARGE SCALE GENOMIC DNA]</scope>
    <source>
        <strain evidence="1 2">KUC8140</strain>
    </source>
</reference>
<evidence type="ECO:0000313" key="2">
    <source>
        <dbReference type="Proteomes" id="UP000053477"/>
    </source>
</evidence>
<dbReference type="EMBL" id="KQ086255">
    <property type="protein sequence ID" value="KLO05910.1"/>
    <property type="molecule type" value="Genomic_DNA"/>
</dbReference>
<dbReference type="Proteomes" id="UP000053477">
    <property type="component" value="Unassembled WGS sequence"/>
</dbReference>
<keyword evidence="2" id="KW-1185">Reference proteome</keyword>
<name>A0A0H2R2E3_9AGAM</name>